<keyword evidence="3" id="KW-1185">Reference proteome</keyword>
<gene>
    <name evidence="2" type="ORF">JRV97_02615</name>
</gene>
<feature type="transmembrane region" description="Helical" evidence="1">
    <location>
        <begin position="42"/>
        <end position="64"/>
    </location>
</feature>
<keyword evidence="1" id="KW-1133">Transmembrane helix</keyword>
<feature type="transmembrane region" description="Helical" evidence="1">
    <location>
        <begin position="155"/>
        <end position="172"/>
    </location>
</feature>
<name>A0ABY8PS72_9BACT</name>
<evidence type="ECO:0000313" key="2">
    <source>
        <dbReference type="EMBL" id="WGS65470.1"/>
    </source>
</evidence>
<dbReference type="Proteomes" id="UP001232493">
    <property type="component" value="Chromosome"/>
</dbReference>
<keyword evidence="1" id="KW-0472">Membrane</keyword>
<accession>A0ABY8PS72</accession>
<organism evidence="2 3">
    <name type="scientific">Marinitoga aeolica</name>
    <dbReference type="NCBI Taxonomy" id="2809031"/>
    <lineage>
        <taxon>Bacteria</taxon>
        <taxon>Thermotogati</taxon>
        <taxon>Thermotogota</taxon>
        <taxon>Thermotogae</taxon>
        <taxon>Petrotogales</taxon>
        <taxon>Petrotogaceae</taxon>
        <taxon>Marinitoga</taxon>
    </lineage>
</organism>
<evidence type="ECO:0000313" key="3">
    <source>
        <dbReference type="Proteomes" id="UP001232493"/>
    </source>
</evidence>
<dbReference type="RefSeq" id="WP_280999929.1">
    <property type="nucleotide sequence ID" value="NZ_CP069362.1"/>
</dbReference>
<sequence length="212" mass="24563">MWAIIEKELKTFFRKKKERNLFIIVTIIWTITMHIGEKHIYNPYFTVGVLVSFFIPYIYGWIAFNEEKKNKNLLYLLSSPLDIKEIFAGKIIALFIFTIGIEILTITIGMIINPFAGGIYPTVSDLITLILTIPIGMTIISAILGISLMILDNPFIIKIVLFLLIYFFAFKSEKIKNIFIISELYYILFGILLIIGIIYLTPFLLNKEKIYE</sequence>
<evidence type="ECO:0000256" key="1">
    <source>
        <dbReference type="SAM" id="Phobius"/>
    </source>
</evidence>
<keyword evidence="1" id="KW-0812">Transmembrane</keyword>
<protein>
    <submittedName>
        <fullName evidence="2">ABC transporter permease</fullName>
    </submittedName>
</protein>
<proteinExistence type="predicted"/>
<feature type="transmembrane region" description="Helical" evidence="1">
    <location>
        <begin position="91"/>
        <end position="120"/>
    </location>
</feature>
<feature type="transmembrane region" description="Helical" evidence="1">
    <location>
        <begin position="20"/>
        <end position="36"/>
    </location>
</feature>
<reference evidence="2 3" key="1">
    <citation type="submission" date="2021-02" db="EMBL/GenBank/DDBJ databases">
        <title>Characterization of Marinitoga sp. nov. str. BP5-C20A.</title>
        <authorList>
            <person name="Erauso G."/>
            <person name="Postec A."/>
        </authorList>
    </citation>
    <scope>NUCLEOTIDE SEQUENCE [LARGE SCALE GENOMIC DNA]</scope>
    <source>
        <strain evidence="2 3">BP5-C20A</strain>
    </source>
</reference>
<feature type="transmembrane region" description="Helical" evidence="1">
    <location>
        <begin position="126"/>
        <end position="148"/>
    </location>
</feature>
<feature type="transmembrane region" description="Helical" evidence="1">
    <location>
        <begin position="184"/>
        <end position="205"/>
    </location>
</feature>
<dbReference type="EMBL" id="CP069362">
    <property type="protein sequence ID" value="WGS65470.1"/>
    <property type="molecule type" value="Genomic_DNA"/>
</dbReference>